<accession>A0ABW2DBC0</accession>
<dbReference type="Proteomes" id="UP001596470">
    <property type="component" value="Unassembled WGS sequence"/>
</dbReference>
<evidence type="ECO:0008006" key="4">
    <source>
        <dbReference type="Google" id="ProtNLM"/>
    </source>
</evidence>
<organism evidence="2 3">
    <name type="scientific">Glycomyces mayteni</name>
    <dbReference type="NCBI Taxonomy" id="543887"/>
    <lineage>
        <taxon>Bacteria</taxon>
        <taxon>Bacillati</taxon>
        <taxon>Actinomycetota</taxon>
        <taxon>Actinomycetes</taxon>
        <taxon>Glycomycetales</taxon>
        <taxon>Glycomycetaceae</taxon>
        <taxon>Glycomyces</taxon>
    </lineage>
</organism>
<feature type="compositionally biased region" description="Acidic residues" evidence="1">
    <location>
        <begin position="182"/>
        <end position="191"/>
    </location>
</feature>
<reference evidence="3" key="1">
    <citation type="journal article" date="2019" name="Int. J. Syst. Evol. Microbiol.">
        <title>The Global Catalogue of Microorganisms (GCM) 10K type strain sequencing project: providing services to taxonomists for standard genome sequencing and annotation.</title>
        <authorList>
            <consortium name="The Broad Institute Genomics Platform"/>
            <consortium name="The Broad Institute Genome Sequencing Center for Infectious Disease"/>
            <person name="Wu L."/>
            <person name="Ma J."/>
        </authorList>
    </citation>
    <scope>NUCLEOTIDE SEQUENCE [LARGE SCALE GENOMIC DNA]</scope>
    <source>
        <strain evidence="3">KACC 12634</strain>
    </source>
</reference>
<evidence type="ECO:0000313" key="3">
    <source>
        <dbReference type="Proteomes" id="UP001596470"/>
    </source>
</evidence>
<gene>
    <name evidence="2" type="ORF">ACFQS3_19950</name>
</gene>
<feature type="compositionally biased region" description="Acidic residues" evidence="1">
    <location>
        <begin position="83"/>
        <end position="132"/>
    </location>
</feature>
<dbReference type="Gene3D" id="3.40.50.10190">
    <property type="entry name" value="BRCT domain"/>
    <property type="match status" value="1"/>
</dbReference>
<dbReference type="EMBL" id="JBHSYS010000004">
    <property type="protein sequence ID" value="MFC6959471.1"/>
    <property type="molecule type" value="Genomic_DNA"/>
</dbReference>
<dbReference type="RefSeq" id="WP_382345406.1">
    <property type="nucleotide sequence ID" value="NZ_JBHMBP010000001.1"/>
</dbReference>
<dbReference type="CDD" id="cd00027">
    <property type="entry name" value="BRCT"/>
    <property type="match status" value="1"/>
</dbReference>
<comment type="caution">
    <text evidence="2">The sequence shown here is derived from an EMBL/GenBank/DDBJ whole genome shotgun (WGS) entry which is preliminary data.</text>
</comment>
<feature type="region of interest" description="Disordered" evidence="1">
    <location>
        <begin position="82"/>
        <end position="218"/>
    </location>
</feature>
<evidence type="ECO:0000313" key="2">
    <source>
        <dbReference type="EMBL" id="MFC6959471.1"/>
    </source>
</evidence>
<feature type="compositionally biased region" description="Acidic residues" evidence="1">
    <location>
        <begin position="141"/>
        <end position="150"/>
    </location>
</feature>
<evidence type="ECO:0000256" key="1">
    <source>
        <dbReference type="SAM" id="MobiDB-lite"/>
    </source>
</evidence>
<sequence>MPTKTGDKVRIIVLGTGPDADTARAIAESDADVALAKQFTKTVTHLVVDDTVKTTEARVKKAEEAGVPVLTVAEFRALLTAGAEDETEETAEAETEAPVAEDEAPDAGPEVVDEPEPVVAEAEPEPVAEAEPEPVTAPADEPVEELEPVAEDEKPSEAAPTDTVDTAEAAEKTESDTPVAEAIDEPEEAAADPEKAVPSQAEAPAIETDESEKAKPGLLAKIKSIFGLTGARK</sequence>
<keyword evidence="3" id="KW-1185">Reference proteome</keyword>
<proteinExistence type="predicted"/>
<protein>
    <recommendedName>
        <fullName evidence="4">BRCT domain-containing protein</fullName>
    </recommendedName>
</protein>
<dbReference type="InterPro" id="IPR036420">
    <property type="entry name" value="BRCT_dom_sf"/>
</dbReference>
<name>A0ABW2DBC0_9ACTN</name>